<dbReference type="SUPFAM" id="SSF51735">
    <property type="entry name" value="NAD(P)-binding Rossmann-fold domains"/>
    <property type="match status" value="1"/>
</dbReference>
<dbReference type="PRINTS" id="PR00081">
    <property type="entry name" value="GDHRDH"/>
</dbReference>
<accession>A0A917GQZ4</accession>
<dbReference type="EMBL" id="BMHY01000001">
    <property type="protein sequence ID" value="GGG54355.1"/>
    <property type="molecule type" value="Genomic_DNA"/>
</dbReference>
<protein>
    <submittedName>
        <fullName evidence="5">Oxidoreductase</fullName>
    </submittedName>
</protein>
<comment type="similarity">
    <text evidence="1 3">Belongs to the short-chain dehydrogenases/reductases (SDR) family.</text>
</comment>
<dbReference type="SMART" id="SM00822">
    <property type="entry name" value="PKS_KR"/>
    <property type="match status" value="1"/>
</dbReference>
<evidence type="ECO:0000313" key="5">
    <source>
        <dbReference type="EMBL" id="GGG54355.1"/>
    </source>
</evidence>
<dbReference type="PANTHER" id="PTHR43115">
    <property type="entry name" value="DEHYDROGENASE/REDUCTASE SDR FAMILY MEMBER 11"/>
    <property type="match status" value="1"/>
</dbReference>
<organism evidence="5 6">
    <name type="scientific">Paenibacillus radicis</name>
    <name type="common">ex Gao et al. 2016</name>
    <dbReference type="NCBI Taxonomy" id="1737354"/>
    <lineage>
        <taxon>Bacteria</taxon>
        <taxon>Bacillati</taxon>
        <taxon>Bacillota</taxon>
        <taxon>Bacilli</taxon>
        <taxon>Bacillales</taxon>
        <taxon>Paenibacillaceae</taxon>
        <taxon>Paenibacillus</taxon>
    </lineage>
</organism>
<dbReference type="RefSeq" id="WP_188887253.1">
    <property type="nucleotide sequence ID" value="NZ_BMHY01000001.1"/>
</dbReference>
<dbReference type="InterPro" id="IPR057326">
    <property type="entry name" value="KR_dom"/>
</dbReference>
<dbReference type="GO" id="GO:0008206">
    <property type="term" value="P:bile acid metabolic process"/>
    <property type="evidence" value="ECO:0007669"/>
    <property type="project" value="UniProtKB-ARBA"/>
</dbReference>
<dbReference type="InterPro" id="IPR002347">
    <property type="entry name" value="SDR_fam"/>
</dbReference>
<feature type="domain" description="Ketoreductase" evidence="4">
    <location>
        <begin position="5"/>
        <end position="195"/>
    </location>
</feature>
<sequence>MLKGKTAVITGASSGIGRSVALRLAREGIHVFITGRSEEPLEHLKHQIEAEGGRASAKVFDIRDTAALQHFIQDAHTQTGRLDMLVNNAGLHLHGSIVDTGPESWREMIDVNIIALLAGTQAAVQAMRLNNEGGHIVNISSGNAKEPGSDFYSATKHMVNALGQALTKELAREPIRITTIMPGAVATNFGRTLEPARVEQLAQALGMELKFNPGDHLPEALLKRLHEAMGQTFLSSEDIAEAVLYALNQPLNIVVRELYVTAPNVYLGNDVAF</sequence>
<dbReference type="GO" id="GO:0016491">
    <property type="term" value="F:oxidoreductase activity"/>
    <property type="evidence" value="ECO:0007669"/>
    <property type="project" value="UniProtKB-KW"/>
</dbReference>
<comment type="caution">
    <text evidence="5">The sequence shown here is derived from an EMBL/GenBank/DDBJ whole genome shotgun (WGS) entry which is preliminary data.</text>
</comment>
<dbReference type="PANTHER" id="PTHR43115:SF4">
    <property type="entry name" value="DEHYDROGENASE_REDUCTASE SDR FAMILY MEMBER 11"/>
    <property type="match status" value="1"/>
</dbReference>
<dbReference type="Proteomes" id="UP000600247">
    <property type="component" value="Unassembled WGS sequence"/>
</dbReference>
<name>A0A917GQZ4_9BACL</name>
<proteinExistence type="inferred from homology"/>
<keyword evidence="6" id="KW-1185">Reference proteome</keyword>
<gene>
    <name evidence="5" type="ORF">GCM10010918_03970</name>
</gene>
<evidence type="ECO:0000256" key="1">
    <source>
        <dbReference type="ARBA" id="ARBA00006484"/>
    </source>
</evidence>
<evidence type="ECO:0000256" key="3">
    <source>
        <dbReference type="RuleBase" id="RU000363"/>
    </source>
</evidence>
<dbReference type="PRINTS" id="PR00080">
    <property type="entry name" value="SDRFAMILY"/>
</dbReference>
<dbReference type="AlphaFoldDB" id="A0A917GQZ4"/>
<dbReference type="FunFam" id="3.40.50.720:FF:000084">
    <property type="entry name" value="Short-chain dehydrogenase reductase"/>
    <property type="match status" value="1"/>
</dbReference>
<evidence type="ECO:0000259" key="4">
    <source>
        <dbReference type="SMART" id="SM00822"/>
    </source>
</evidence>
<keyword evidence="2" id="KW-0560">Oxidoreductase</keyword>
<dbReference type="Gene3D" id="3.40.50.720">
    <property type="entry name" value="NAD(P)-binding Rossmann-like Domain"/>
    <property type="match status" value="1"/>
</dbReference>
<dbReference type="InterPro" id="IPR036291">
    <property type="entry name" value="NAD(P)-bd_dom_sf"/>
</dbReference>
<evidence type="ECO:0000313" key="6">
    <source>
        <dbReference type="Proteomes" id="UP000600247"/>
    </source>
</evidence>
<dbReference type="Pfam" id="PF00106">
    <property type="entry name" value="adh_short"/>
    <property type="match status" value="1"/>
</dbReference>
<reference evidence="5 6" key="1">
    <citation type="journal article" date="2014" name="Int. J. Syst. Evol. Microbiol.">
        <title>Complete genome sequence of Corynebacterium casei LMG S-19264T (=DSM 44701T), isolated from a smear-ripened cheese.</title>
        <authorList>
            <consortium name="US DOE Joint Genome Institute (JGI-PGF)"/>
            <person name="Walter F."/>
            <person name="Albersmeier A."/>
            <person name="Kalinowski J."/>
            <person name="Ruckert C."/>
        </authorList>
    </citation>
    <scope>NUCLEOTIDE SEQUENCE [LARGE SCALE GENOMIC DNA]</scope>
    <source>
        <strain evidence="5 6">CGMCC 1.15286</strain>
    </source>
</reference>
<evidence type="ECO:0000256" key="2">
    <source>
        <dbReference type="ARBA" id="ARBA00023002"/>
    </source>
</evidence>